<evidence type="ECO:0000256" key="1">
    <source>
        <dbReference type="SAM" id="Phobius"/>
    </source>
</evidence>
<sequence>MEKARKAVVWTVGNSWWILFLIALAFGWDRIWTWSSPADAIVKPWYPAKYTIANIVEGKYTSIGEVSLSGTAVYVSSAEEYRENFKSADHSVIQQKDGTRYFLCKIGDKTYVLREWRKLRGIRTQSVINMDASSGSVWLHFSRSYFPVIGFGFIWTILCGCFLLSDEARRKTEEWSRRLEQRWIFA</sequence>
<feature type="transmembrane region" description="Helical" evidence="1">
    <location>
        <begin position="144"/>
        <end position="164"/>
    </location>
</feature>
<evidence type="ECO:0000313" key="2">
    <source>
        <dbReference type="EMBL" id="OGZ28495.1"/>
    </source>
</evidence>
<keyword evidence="1" id="KW-1133">Transmembrane helix</keyword>
<proteinExistence type="predicted"/>
<dbReference type="Proteomes" id="UP000176326">
    <property type="component" value="Unassembled WGS sequence"/>
</dbReference>
<name>A0A1G2ERS0_9BACT</name>
<keyword evidence="1" id="KW-0472">Membrane</keyword>
<organism evidence="2 3">
    <name type="scientific">Candidatus Nealsonbacteria bacterium RIFOXYC1_FULL_40_7</name>
    <dbReference type="NCBI Taxonomy" id="1801678"/>
    <lineage>
        <taxon>Bacteria</taxon>
        <taxon>Candidatus Nealsoniibacteriota</taxon>
    </lineage>
</organism>
<dbReference type="AlphaFoldDB" id="A0A1G2ERS0"/>
<accession>A0A1G2ERS0</accession>
<comment type="caution">
    <text evidence="2">The sequence shown here is derived from an EMBL/GenBank/DDBJ whole genome shotgun (WGS) entry which is preliminary data.</text>
</comment>
<gene>
    <name evidence="2" type="ORF">A2427_02150</name>
</gene>
<dbReference type="EMBL" id="MHMN01000017">
    <property type="protein sequence ID" value="OGZ28495.1"/>
    <property type="molecule type" value="Genomic_DNA"/>
</dbReference>
<evidence type="ECO:0000313" key="3">
    <source>
        <dbReference type="Proteomes" id="UP000176326"/>
    </source>
</evidence>
<keyword evidence="1" id="KW-0812">Transmembrane</keyword>
<protein>
    <submittedName>
        <fullName evidence="2">Uncharacterized protein</fullName>
    </submittedName>
</protein>
<feature type="transmembrane region" description="Helical" evidence="1">
    <location>
        <begin position="7"/>
        <end position="28"/>
    </location>
</feature>
<reference evidence="2 3" key="1">
    <citation type="journal article" date="2016" name="Nat. Commun.">
        <title>Thousands of microbial genomes shed light on interconnected biogeochemical processes in an aquifer system.</title>
        <authorList>
            <person name="Anantharaman K."/>
            <person name="Brown C.T."/>
            <person name="Hug L.A."/>
            <person name="Sharon I."/>
            <person name="Castelle C.J."/>
            <person name="Probst A.J."/>
            <person name="Thomas B.C."/>
            <person name="Singh A."/>
            <person name="Wilkins M.J."/>
            <person name="Karaoz U."/>
            <person name="Brodie E.L."/>
            <person name="Williams K.H."/>
            <person name="Hubbard S.S."/>
            <person name="Banfield J.F."/>
        </authorList>
    </citation>
    <scope>NUCLEOTIDE SEQUENCE [LARGE SCALE GENOMIC DNA]</scope>
</reference>